<dbReference type="Proteomes" id="UP000032900">
    <property type="component" value="Unassembled WGS sequence"/>
</dbReference>
<dbReference type="GO" id="GO:0015558">
    <property type="term" value="F:secondary active p-aminobenzoyl-glutamate transmembrane transporter activity"/>
    <property type="evidence" value="ECO:0007669"/>
    <property type="project" value="InterPro"/>
</dbReference>
<keyword evidence="1" id="KW-1133">Transmembrane helix</keyword>
<feature type="transmembrane region" description="Helical" evidence="1">
    <location>
        <begin position="470"/>
        <end position="495"/>
    </location>
</feature>
<evidence type="ECO:0000313" key="3">
    <source>
        <dbReference type="Proteomes" id="UP000032900"/>
    </source>
</evidence>
<feature type="transmembrane region" description="Helical" evidence="1">
    <location>
        <begin position="126"/>
        <end position="156"/>
    </location>
</feature>
<dbReference type="PANTHER" id="PTHR30282">
    <property type="entry name" value="P-AMINOBENZOYL GLUTAMATE TRANSPORTER"/>
    <property type="match status" value="1"/>
</dbReference>
<name>A0A0E9M068_9BACT</name>
<proteinExistence type="predicted"/>
<dbReference type="InterPro" id="IPR004697">
    <property type="entry name" value="AbgT"/>
</dbReference>
<dbReference type="STRING" id="1236989.JCM15548_13090"/>
<evidence type="ECO:0000313" key="2">
    <source>
        <dbReference type="EMBL" id="GAO30781.1"/>
    </source>
</evidence>
<dbReference type="PANTHER" id="PTHR30282:SF0">
    <property type="entry name" value="P-AMINOBENZOYL-GLUTAMATE TRANSPORT PROTEIN"/>
    <property type="match status" value="1"/>
</dbReference>
<feature type="transmembrane region" description="Helical" evidence="1">
    <location>
        <begin position="88"/>
        <end position="114"/>
    </location>
</feature>
<keyword evidence="1" id="KW-0812">Transmembrane</keyword>
<dbReference type="RefSeq" id="WP_062126130.1">
    <property type="nucleotide sequence ID" value="NZ_BAZW01000030.1"/>
</dbReference>
<feature type="transmembrane region" description="Helical" evidence="1">
    <location>
        <begin position="439"/>
        <end position="458"/>
    </location>
</feature>
<sequence>MTTATKKKKSFFDYFLNFLEKGGNALPHPATLFAMFALGVLLLSVVGAWLGWQATHPATGEVITTVNLLSKEGLNRVLNEMVTNFTSFAPLGIVLVAMLGIGLAETSGLIGAFIRILVIKSPKRILTFVVVFAGILSNAASDIGYVLLIPLAGIIFQAMGRHPFVGMAAAFAGVSGGFSANLIIGTIDPLLAGLSEEAAHILDPSYSVNPTANYYFMVVSTFLIALLGTWVTEKIIQPRFGKYEGEVQQESIERLSKQEKKGVLWSLAVFAGWMILIFSGLFPSDGILRGENGGLLSSPVIKGIITFLFLIAGSMGIVYGVINGKFKNDTDVANGMAQSLKTLSHYIVLVFFAAQFVAYFKWSNLGVILAITGAEGLIQANLGVIPLMLLFILLASTVNMLMGSASAKWAIMAPIFVPIFMLLGYSPELSQAVYRIGDSVTNVISPMMSFFALIIAYFQKYEKNAGLGTIIATMIPYSIAFFIGWSILLIGWIMLKAPLGPGAGLFYQLPG</sequence>
<feature type="transmembrane region" description="Helical" evidence="1">
    <location>
        <begin position="343"/>
        <end position="362"/>
    </location>
</feature>
<dbReference type="EMBL" id="BAZW01000030">
    <property type="protein sequence ID" value="GAO30781.1"/>
    <property type="molecule type" value="Genomic_DNA"/>
</dbReference>
<feature type="transmembrane region" description="Helical" evidence="1">
    <location>
        <begin position="382"/>
        <end position="402"/>
    </location>
</feature>
<feature type="transmembrane region" description="Helical" evidence="1">
    <location>
        <begin position="30"/>
        <end position="52"/>
    </location>
</feature>
<dbReference type="Pfam" id="PF03806">
    <property type="entry name" value="ABG_transport"/>
    <property type="match status" value="1"/>
</dbReference>
<organism evidence="2 3">
    <name type="scientific">Geofilum rubicundum JCM 15548</name>
    <dbReference type="NCBI Taxonomy" id="1236989"/>
    <lineage>
        <taxon>Bacteria</taxon>
        <taxon>Pseudomonadati</taxon>
        <taxon>Bacteroidota</taxon>
        <taxon>Bacteroidia</taxon>
        <taxon>Marinilabiliales</taxon>
        <taxon>Marinilabiliaceae</taxon>
        <taxon>Geofilum</taxon>
    </lineage>
</organism>
<protein>
    <submittedName>
        <fullName evidence="2">Aminobenzoyl-glutamate transport protein</fullName>
    </submittedName>
</protein>
<gene>
    <name evidence="2" type="ORF">JCM15548_13090</name>
</gene>
<accession>A0A0E9M068</accession>
<feature type="transmembrane region" description="Helical" evidence="1">
    <location>
        <begin position="214"/>
        <end position="232"/>
    </location>
</feature>
<keyword evidence="3" id="KW-1185">Reference proteome</keyword>
<dbReference type="AlphaFoldDB" id="A0A0E9M068"/>
<feature type="transmembrane region" description="Helical" evidence="1">
    <location>
        <begin position="303"/>
        <end position="322"/>
    </location>
</feature>
<feature type="transmembrane region" description="Helical" evidence="1">
    <location>
        <begin position="263"/>
        <end position="283"/>
    </location>
</feature>
<reference evidence="2 3" key="1">
    <citation type="journal article" date="2015" name="Microbes Environ.">
        <title>Distribution and evolution of nitrogen fixation genes in the phylum bacteroidetes.</title>
        <authorList>
            <person name="Inoue J."/>
            <person name="Oshima K."/>
            <person name="Suda W."/>
            <person name="Sakamoto M."/>
            <person name="Iino T."/>
            <person name="Noda S."/>
            <person name="Hongoh Y."/>
            <person name="Hattori M."/>
            <person name="Ohkuma M."/>
        </authorList>
    </citation>
    <scope>NUCLEOTIDE SEQUENCE [LARGE SCALE GENOMIC DNA]</scope>
    <source>
        <strain evidence="2">JCM 15548</strain>
    </source>
</reference>
<comment type="caution">
    <text evidence="2">The sequence shown here is derived from an EMBL/GenBank/DDBJ whole genome shotgun (WGS) entry which is preliminary data.</text>
</comment>
<feature type="transmembrane region" description="Helical" evidence="1">
    <location>
        <begin position="409"/>
        <end position="427"/>
    </location>
</feature>
<keyword evidence="1" id="KW-0472">Membrane</keyword>
<evidence type="ECO:0000256" key="1">
    <source>
        <dbReference type="SAM" id="Phobius"/>
    </source>
</evidence>
<dbReference type="GO" id="GO:1902604">
    <property type="term" value="P:p-aminobenzoyl-glutamate transmembrane transport"/>
    <property type="evidence" value="ECO:0007669"/>
    <property type="project" value="InterPro"/>
</dbReference>
<dbReference type="OrthoDB" id="3314392at2"/>